<dbReference type="Proteomes" id="UP000234681">
    <property type="component" value="Chromosome 2"/>
</dbReference>
<feature type="domain" description="Calx-beta" evidence="5">
    <location>
        <begin position="37"/>
        <end position="139"/>
    </location>
</feature>
<proteinExistence type="predicted"/>
<sequence>MSVTSEPGMVSSLLLVYLSALVVSFVCGEAEIRFTGQTEFFVNETSTTVIRFVIERIGEPANVTAIVSLDGEDTGDFFDTYAAAFIPAGGTNRTVYIAVCDDDLPEPDETFTFQLTLQKPSANVKLGWPRAAAVTILSNDNAFGVISFSTV</sequence>
<evidence type="ECO:0000259" key="5">
    <source>
        <dbReference type="Pfam" id="PF03160"/>
    </source>
</evidence>
<dbReference type="PANTHER" id="PTHR46682:SF1">
    <property type="entry name" value="ADHESION G-PROTEIN COUPLED RECEPTOR V1"/>
    <property type="match status" value="1"/>
</dbReference>
<dbReference type="Pfam" id="PF03160">
    <property type="entry name" value="Calx-beta"/>
    <property type="match status" value="1"/>
</dbReference>
<feature type="signal peptide" evidence="4">
    <location>
        <begin position="1"/>
        <end position="28"/>
    </location>
</feature>
<gene>
    <name evidence="6" type="ORF">rCG_44603</name>
</gene>
<dbReference type="SUPFAM" id="SSF141072">
    <property type="entry name" value="CalX-like"/>
    <property type="match status" value="1"/>
</dbReference>
<keyword evidence="1 4" id="KW-0732">Signal</keyword>
<evidence type="ECO:0000256" key="3">
    <source>
        <dbReference type="ARBA" id="ARBA00022837"/>
    </source>
</evidence>
<dbReference type="GO" id="GO:0071944">
    <property type="term" value="C:cell periphery"/>
    <property type="evidence" value="ECO:0007669"/>
    <property type="project" value="UniProtKB-ARBA"/>
</dbReference>
<dbReference type="InterPro" id="IPR003644">
    <property type="entry name" value="Calx_beta"/>
</dbReference>
<dbReference type="InterPro" id="IPR038081">
    <property type="entry name" value="CalX-like_sf"/>
</dbReference>
<evidence type="ECO:0000256" key="2">
    <source>
        <dbReference type="ARBA" id="ARBA00022737"/>
    </source>
</evidence>
<evidence type="ECO:0000313" key="7">
    <source>
        <dbReference type="Proteomes" id="UP000234681"/>
    </source>
</evidence>
<dbReference type="Gene3D" id="2.60.40.2030">
    <property type="match status" value="1"/>
</dbReference>
<keyword evidence="2" id="KW-0677">Repeat</keyword>
<feature type="non-terminal residue" evidence="6">
    <location>
        <position position="151"/>
    </location>
</feature>
<evidence type="ECO:0000256" key="1">
    <source>
        <dbReference type="ARBA" id="ARBA00022729"/>
    </source>
</evidence>
<evidence type="ECO:0000256" key="4">
    <source>
        <dbReference type="SAM" id="SignalP"/>
    </source>
</evidence>
<dbReference type="AlphaFoldDB" id="A6I4I8"/>
<organism evidence="6 7">
    <name type="scientific">Rattus norvegicus</name>
    <name type="common">Rat</name>
    <dbReference type="NCBI Taxonomy" id="10116"/>
    <lineage>
        <taxon>Eukaryota</taxon>
        <taxon>Metazoa</taxon>
        <taxon>Chordata</taxon>
        <taxon>Craniata</taxon>
        <taxon>Vertebrata</taxon>
        <taxon>Euteleostomi</taxon>
        <taxon>Mammalia</taxon>
        <taxon>Eutheria</taxon>
        <taxon>Euarchontoglires</taxon>
        <taxon>Glires</taxon>
        <taxon>Rodentia</taxon>
        <taxon>Myomorpha</taxon>
        <taxon>Muroidea</taxon>
        <taxon>Muridae</taxon>
        <taxon>Murinae</taxon>
        <taxon>Rattus</taxon>
    </lineage>
</organism>
<dbReference type="GO" id="GO:0016020">
    <property type="term" value="C:membrane"/>
    <property type="evidence" value="ECO:0007669"/>
    <property type="project" value="InterPro"/>
</dbReference>
<keyword evidence="3" id="KW-0106">Calcium</keyword>
<dbReference type="EMBL" id="CH473955">
    <property type="protein sequence ID" value="EDM09946.1"/>
    <property type="molecule type" value="Genomic_DNA"/>
</dbReference>
<dbReference type="InterPro" id="IPR026919">
    <property type="entry name" value="ADGRV1"/>
</dbReference>
<dbReference type="FunFam" id="2.60.40.2030:FF:000014">
    <property type="entry name" value="Adhesion G-protein coupled receptor V1"/>
    <property type="match status" value="1"/>
</dbReference>
<protein>
    <submittedName>
        <fullName evidence="6">RCG44603</fullName>
    </submittedName>
</protein>
<evidence type="ECO:0000313" key="6">
    <source>
        <dbReference type="EMBL" id="EDM09946.1"/>
    </source>
</evidence>
<dbReference type="GO" id="GO:0004930">
    <property type="term" value="F:G protein-coupled receptor activity"/>
    <property type="evidence" value="ECO:0007669"/>
    <property type="project" value="InterPro"/>
</dbReference>
<feature type="chain" id="PRO_5039914265" evidence="4">
    <location>
        <begin position="29"/>
        <end position="151"/>
    </location>
</feature>
<reference evidence="7" key="1">
    <citation type="submission" date="2005-09" db="EMBL/GenBank/DDBJ databases">
        <authorList>
            <person name="Mural R.J."/>
            <person name="Li P.W."/>
            <person name="Adams M.D."/>
            <person name="Amanatides P.G."/>
            <person name="Baden-Tillson H."/>
            <person name="Barnstead M."/>
            <person name="Chin S.H."/>
            <person name="Dew I."/>
            <person name="Evans C.A."/>
            <person name="Ferriera S."/>
            <person name="Flanigan M."/>
            <person name="Fosler C."/>
            <person name="Glodek A."/>
            <person name="Gu Z."/>
            <person name="Holt R.A."/>
            <person name="Jennings D."/>
            <person name="Kraft C.L."/>
            <person name="Lu F."/>
            <person name="Nguyen T."/>
            <person name="Nusskern D.R."/>
            <person name="Pfannkoch C.M."/>
            <person name="Sitter C."/>
            <person name="Sutton G.G."/>
            <person name="Venter J.C."/>
            <person name="Wang Z."/>
            <person name="Woodage T."/>
            <person name="Zheng X.H."/>
            <person name="Zhong F."/>
        </authorList>
    </citation>
    <scope>NUCLEOTIDE SEQUENCE [LARGE SCALE GENOMIC DNA]</scope>
    <source>
        <strain>BN</strain>
        <strain evidence="7">Sprague-Dawley</strain>
    </source>
</reference>
<dbReference type="PANTHER" id="PTHR46682">
    <property type="entry name" value="ADHESION G-PROTEIN COUPLED RECEPTOR V1"/>
    <property type="match status" value="1"/>
</dbReference>
<name>A6I4I8_RAT</name>
<accession>A6I4I8</accession>